<dbReference type="PANTHER" id="PTHR30146:SF109">
    <property type="entry name" value="HTH-TYPE TRANSCRIPTIONAL REGULATOR GALS"/>
    <property type="match status" value="1"/>
</dbReference>
<dbReference type="SMART" id="SM00354">
    <property type="entry name" value="HTH_LACI"/>
    <property type="match status" value="1"/>
</dbReference>
<evidence type="ECO:0000259" key="4">
    <source>
        <dbReference type="PROSITE" id="PS50932"/>
    </source>
</evidence>
<keyword evidence="1" id="KW-0805">Transcription regulation</keyword>
<dbReference type="RefSeq" id="WP_308984538.1">
    <property type="nucleotide sequence ID" value="NZ_JARXIC010000008.1"/>
</dbReference>
<dbReference type="CDD" id="cd01392">
    <property type="entry name" value="HTH_LacI"/>
    <property type="match status" value="1"/>
</dbReference>
<dbReference type="Gene3D" id="1.10.260.40">
    <property type="entry name" value="lambda repressor-like DNA-binding domains"/>
    <property type="match status" value="1"/>
</dbReference>
<evidence type="ECO:0000313" key="6">
    <source>
        <dbReference type="Proteomes" id="UP001243717"/>
    </source>
</evidence>
<comment type="caution">
    <text evidence="5">The sequence shown here is derived from an EMBL/GenBank/DDBJ whole genome shotgun (WGS) entry which is preliminary data.</text>
</comment>
<dbReference type="PANTHER" id="PTHR30146">
    <property type="entry name" value="LACI-RELATED TRANSCRIPTIONAL REPRESSOR"/>
    <property type="match status" value="1"/>
</dbReference>
<sequence>MPKNSSSSKPPNKETKPSVYRVADLAGVSPGTVSRVLNNRGRVHEKTRARVLEVARSIGFKPQAQIRTHQIAVVADEQWHSLHNGTYSQALAFRISLALSQRGMAMVTPQNPLKGFENTFLDGVIVLGEYPAFEPIADGLSAHTPVVYIDDFSDKAGRNTVRSDCEMSGRLSAECFLKSGRKRIAFVGSDSKSTLTRLKGFREAIEAAGHKIDQDLVVLGVHQLSFYAAINRVIRLGADSLYVPGSSYEVLEALSVINNVLQLSVPKDIAIIGGEVQGVSEFLTPPMTTIEEPLQPLAEEAVSLLSDLLDKKQKKCDQRTLPVRLVRREST</sequence>
<dbReference type="Pfam" id="PF00356">
    <property type="entry name" value="LacI"/>
    <property type="match status" value="1"/>
</dbReference>
<dbReference type="CDD" id="cd06267">
    <property type="entry name" value="PBP1_LacI_sugar_binding-like"/>
    <property type="match status" value="1"/>
</dbReference>
<dbReference type="InterPro" id="IPR000843">
    <property type="entry name" value="HTH_LacI"/>
</dbReference>
<dbReference type="Gene3D" id="3.40.50.2300">
    <property type="match status" value="2"/>
</dbReference>
<keyword evidence="3" id="KW-0804">Transcription</keyword>
<dbReference type="SUPFAM" id="SSF47413">
    <property type="entry name" value="lambda repressor-like DNA-binding domains"/>
    <property type="match status" value="1"/>
</dbReference>
<dbReference type="Pfam" id="PF13377">
    <property type="entry name" value="Peripla_BP_3"/>
    <property type="match status" value="1"/>
</dbReference>
<proteinExistence type="predicted"/>
<dbReference type="InterPro" id="IPR046335">
    <property type="entry name" value="LacI/GalR-like_sensor"/>
</dbReference>
<dbReference type="InterPro" id="IPR010982">
    <property type="entry name" value="Lambda_DNA-bd_dom_sf"/>
</dbReference>
<name>A0ABU1AGY9_9BACT</name>
<evidence type="ECO:0000256" key="2">
    <source>
        <dbReference type="ARBA" id="ARBA00023125"/>
    </source>
</evidence>
<dbReference type="SUPFAM" id="SSF53822">
    <property type="entry name" value="Periplasmic binding protein-like I"/>
    <property type="match status" value="1"/>
</dbReference>
<dbReference type="PROSITE" id="PS50932">
    <property type="entry name" value="HTH_LACI_2"/>
    <property type="match status" value="1"/>
</dbReference>
<dbReference type="EMBL" id="JARXIC010000008">
    <property type="protein sequence ID" value="MDQ8194055.1"/>
    <property type="molecule type" value="Genomic_DNA"/>
</dbReference>
<keyword evidence="6" id="KW-1185">Reference proteome</keyword>
<evidence type="ECO:0000313" key="5">
    <source>
        <dbReference type="EMBL" id="MDQ8194055.1"/>
    </source>
</evidence>
<dbReference type="GO" id="GO:0003677">
    <property type="term" value="F:DNA binding"/>
    <property type="evidence" value="ECO:0007669"/>
    <property type="project" value="UniProtKB-KW"/>
</dbReference>
<organism evidence="5 6">
    <name type="scientific">Thalassobacterium sedimentorum</name>
    <dbReference type="NCBI Taxonomy" id="3041258"/>
    <lineage>
        <taxon>Bacteria</taxon>
        <taxon>Pseudomonadati</taxon>
        <taxon>Verrucomicrobiota</taxon>
        <taxon>Opitutia</taxon>
        <taxon>Puniceicoccales</taxon>
        <taxon>Coraliomargaritaceae</taxon>
        <taxon>Thalassobacterium</taxon>
    </lineage>
</organism>
<gene>
    <name evidence="5" type="ORF">QEH59_06445</name>
</gene>
<reference evidence="5 6" key="1">
    <citation type="submission" date="2023-04" db="EMBL/GenBank/DDBJ databases">
        <title>A novel bacteria isolated from coastal sediment.</title>
        <authorList>
            <person name="Liu X.-J."/>
            <person name="Du Z.-J."/>
        </authorList>
    </citation>
    <scope>NUCLEOTIDE SEQUENCE [LARGE SCALE GENOMIC DNA]</scope>
    <source>
        <strain evidence="5 6">SDUM461004</strain>
    </source>
</reference>
<keyword evidence="2 5" id="KW-0238">DNA-binding</keyword>
<feature type="domain" description="HTH lacI-type" evidence="4">
    <location>
        <begin position="17"/>
        <end position="71"/>
    </location>
</feature>
<accession>A0ABU1AGY9</accession>
<evidence type="ECO:0000256" key="1">
    <source>
        <dbReference type="ARBA" id="ARBA00023015"/>
    </source>
</evidence>
<protein>
    <submittedName>
        <fullName evidence="5">LacI family DNA-binding transcriptional regulator</fullName>
    </submittedName>
</protein>
<dbReference type="InterPro" id="IPR028082">
    <property type="entry name" value="Peripla_BP_I"/>
</dbReference>
<evidence type="ECO:0000256" key="3">
    <source>
        <dbReference type="ARBA" id="ARBA00023163"/>
    </source>
</evidence>
<dbReference type="Proteomes" id="UP001243717">
    <property type="component" value="Unassembled WGS sequence"/>
</dbReference>